<accession>A0A6A6X5J6</accession>
<reference evidence="1" key="1">
    <citation type="journal article" date="2020" name="Stud. Mycol.">
        <title>101 Dothideomycetes genomes: a test case for predicting lifestyles and emergence of pathogens.</title>
        <authorList>
            <person name="Haridas S."/>
            <person name="Albert R."/>
            <person name="Binder M."/>
            <person name="Bloem J."/>
            <person name="Labutti K."/>
            <person name="Salamov A."/>
            <person name="Andreopoulos B."/>
            <person name="Baker S."/>
            <person name="Barry K."/>
            <person name="Bills G."/>
            <person name="Bluhm B."/>
            <person name="Cannon C."/>
            <person name="Castanera R."/>
            <person name="Culley D."/>
            <person name="Daum C."/>
            <person name="Ezra D."/>
            <person name="Gonzalez J."/>
            <person name="Henrissat B."/>
            <person name="Kuo A."/>
            <person name="Liang C."/>
            <person name="Lipzen A."/>
            <person name="Lutzoni F."/>
            <person name="Magnuson J."/>
            <person name="Mondo S."/>
            <person name="Nolan M."/>
            <person name="Ohm R."/>
            <person name="Pangilinan J."/>
            <person name="Park H.-J."/>
            <person name="Ramirez L."/>
            <person name="Alfaro M."/>
            <person name="Sun H."/>
            <person name="Tritt A."/>
            <person name="Yoshinaga Y."/>
            <person name="Zwiers L.-H."/>
            <person name="Turgeon B."/>
            <person name="Goodwin S."/>
            <person name="Spatafora J."/>
            <person name="Crous P."/>
            <person name="Grigoriev I."/>
        </authorList>
    </citation>
    <scope>NUCLEOTIDE SEQUENCE</scope>
    <source>
        <strain evidence="1">CBS 109.77</strain>
    </source>
</reference>
<evidence type="ECO:0000313" key="1">
    <source>
        <dbReference type="EMBL" id="KAF2791423.1"/>
    </source>
</evidence>
<feature type="non-terminal residue" evidence="1">
    <location>
        <position position="1"/>
    </location>
</feature>
<evidence type="ECO:0000313" key="2">
    <source>
        <dbReference type="Proteomes" id="UP000799757"/>
    </source>
</evidence>
<protein>
    <submittedName>
        <fullName evidence="1">Uncharacterized protein</fullName>
    </submittedName>
</protein>
<feature type="non-terminal residue" evidence="1">
    <location>
        <position position="118"/>
    </location>
</feature>
<organism evidence="1 2">
    <name type="scientific">Melanomma pulvis-pyrius CBS 109.77</name>
    <dbReference type="NCBI Taxonomy" id="1314802"/>
    <lineage>
        <taxon>Eukaryota</taxon>
        <taxon>Fungi</taxon>
        <taxon>Dikarya</taxon>
        <taxon>Ascomycota</taxon>
        <taxon>Pezizomycotina</taxon>
        <taxon>Dothideomycetes</taxon>
        <taxon>Pleosporomycetidae</taxon>
        <taxon>Pleosporales</taxon>
        <taxon>Melanommataceae</taxon>
        <taxon>Melanomma</taxon>
    </lineage>
</organism>
<dbReference type="OrthoDB" id="3684889at2759"/>
<dbReference type="AlphaFoldDB" id="A0A6A6X5J6"/>
<proteinExistence type="predicted"/>
<gene>
    <name evidence="1" type="ORF">K505DRAFT_280686</name>
</gene>
<dbReference type="Proteomes" id="UP000799757">
    <property type="component" value="Unassembled WGS sequence"/>
</dbReference>
<keyword evidence="2" id="KW-1185">Reference proteome</keyword>
<name>A0A6A6X5J6_9PLEO</name>
<sequence length="118" mass="13925">SCQALCRELHARLPRELRDIVYERVIGTSRATVDGHLLERLRSYSSPQYWELYSFEACFWNEDFFGPDVHRELIESWYGVTKFDFKENFDLIPELLVCQRPELGINPKALISEVKVEV</sequence>
<dbReference type="EMBL" id="MU002019">
    <property type="protein sequence ID" value="KAF2791423.1"/>
    <property type="molecule type" value="Genomic_DNA"/>
</dbReference>